<comment type="caution">
    <text evidence="1">The sequence shown here is derived from an EMBL/GenBank/DDBJ whole genome shotgun (WGS) entry which is preliminary data.</text>
</comment>
<dbReference type="EMBL" id="JANEWF010000014">
    <property type="protein sequence ID" value="MDA8484289.1"/>
    <property type="molecule type" value="Genomic_DNA"/>
</dbReference>
<evidence type="ECO:0000313" key="2">
    <source>
        <dbReference type="Proteomes" id="UP001211689"/>
    </source>
</evidence>
<evidence type="ECO:0000313" key="1">
    <source>
        <dbReference type="EMBL" id="MDA8484289.1"/>
    </source>
</evidence>
<protein>
    <submittedName>
        <fullName evidence="1">Tryptophan synthase subunit beta</fullName>
    </submittedName>
</protein>
<name>A0ABT4Y632_METRE</name>
<sequence>MVYVQRDEKGRVLRVEHEPFDNMTQSMPASDPEVRTWFASRSLHDHLMSLQYSDLELVRVIEDLVQVLVSRGVMNYTDLPAPARHKLQHRANTRSQVGDLGELVSEDYRLPY</sequence>
<keyword evidence="2" id="KW-1185">Reference proteome</keyword>
<reference evidence="1 2" key="1">
    <citation type="submission" date="2022-07" db="EMBL/GenBank/DDBJ databases">
        <title>Genome Analysis of Selected Gammaproteobacteria from Nigerian Food snails.</title>
        <authorList>
            <person name="Okafor A.C."/>
        </authorList>
    </citation>
    <scope>NUCLEOTIDE SEQUENCE [LARGE SCALE GENOMIC DNA]</scope>
    <source>
        <strain evidence="1 2">Awg 2</strain>
    </source>
</reference>
<dbReference type="Proteomes" id="UP001211689">
    <property type="component" value="Unassembled WGS sequence"/>
</dbReference>
<accession>A0ABT4Y632</accession>
<gene>
    <name evidence="1" type="ORF">NNO07_14530</name>
</gene>
<dbReference type="RefSeq" id="WP_271471154.1">
    <property type="nucleotide sequence ID" value="NZ_JANEWF010000014.1"/>
</dbReference>
<organism evidence="1 2">
    <name type="scientific">Metapseudomonas resinovorans</name>
    <name type="common">Pseudomonas resinovorans</name>
    <dbReference type="NCBI Taxonomy" id="53412"/>
    <lineage>
        <taxon>Bacteria</taxon>
        <taxon>Pseudomonadati</taxon>
        <taxon>Pseudomonadota</taxon>
        <taxon>Gammaproteobacteria</taxon>
        <taxon>Pseudomonadales</taxon>
        <taxon>Pseudomonadaceae</taxon>
        <taxon>Metapseudomonas</taxon>
    </lineage>
</organism>
<proteinExistence type="predicted"/>